<dbReference type="Proteomes" id="UP001279681">
    <property type="component" value="Unassembled WGS sequence"/>
</dbReference>
<keyword evidence="8" id="KW-1185">Reference proteome</keyword>
<dbReference type="SUPFAM" id="SSF118352">
    <property type="entry name" value="HSP33 redox switch-like"/>
    <property type="match status" value="1"/>
</dbReference>
<accession>A0ABU4W8I5</accession>
<evidence type="ECO:0000313" key="8">
    <source>
        <dbReference type="Proteomes" id="UP001279681"/>
    </source>
</evidence>
<dbReference type="EMBL" id="JAVIKH010000005">
    <property type="protein sequence ID" value="MDX8335832.1"/>
    <property type="molecule type" value="Genomic_DNA"/>
</dbReference>
<keyword evidence="1 6" id="KW-0963">Cytoplasm</keyword>
<keyword evidence="3 6" id="KW-1015">Disulfide bond</keyword>
<dbReference type="PIRSF" id="PIRSF005261">
    <property type="entry name" value="Heat_shock_Hsp33"/>
    <property type="match status" value="1"/>
</dbReference>
<dbReference type="NCBIfam" id="NF001033">
    <property type="entry name" value="PRK00114.1"/>
    <property type="match status" value="1"/>
</dbReference>
<keyword evidence="5 6" id="KW-0676">Redox-active center</keyword>
<dbReference type="PANTHER" id="PTHR30111">
    <property type="entry name" value="33 KDA CHAPERONIN"/>
    <property type="match status" value="1"/>
</dbReference>
<comment type="similarity">
    <text evidence="6">Belongs to the HSP33 family.</text>
</comment>
<comment type="function">
    <text evidence="6">Redox regulated molecular chaperone. Protects both thermally unfolding and oxidatively damaged proteins from irreversible aggregation. Plays an important role in the bacterial defense system toward oxidative stress.</text>
</comment>
<dbReference type="Gene3D" id="3.90.1280.10">
    <property type="entry name" value="HSP33 redox switch-like"/>
    <property type="match status" value="1"/>
</dbReference>
<dbReference type="RefSeq" id="WP_320313238.1">
    <property type="nucleotide sequence ID" value="NZ_JAVIKH010000005.1"/>
</dbReference>
<sequence length="293" mass="32425">MSRLIRGVSKNARFVLVDTKDIVQEALNIHKCSPTAIAAFGRLLSASVMMGATLKGDDILTLRTTTNGPLSTMVATIDKNGVKGYVSNPTADLPLKANGQPDVQGLVGQGTLNVIKDLGLKDPYVGVSTIESGEIAYDIAYYFVTSEQTPTVIALGVDLENETTVRSAGGYMIQLLPDAEENFIVELENKIGAIRSVTELFRGGMDLERILHLLYEDMNDETHEKLIESYEILDSKEVKYNCNCDREKFYKGVITLGKEQLEEILEERGEVEAECHFCGKRYSFKREDLGEIL</sequence>
<name>A0ABU4W8I5_9FUSO</name>
<evidence type="ECO:0000256" key="6">
    <source>
        <dbReference type="HAMAP-Rule" id="MF_00117"/>
    </source>
</evidence>
<dbReference type="SUPFAM" id="SSF64397">
    <property type="entry name" value="Hsp33 domain"/>
    <property type="match status" value="1"/>
</dbReference>
<evidence type="ECO:0000256" key="2">
    <source>
        <dbReference type="ARBA" id="ARBA00022833"/>
    </source>
</evidence>
<dbReference type="HAMAP" id="MF_00117">
    <property type="entry name" value="HslO"/>
    <property type="match status" value="1"/>
</dbReference>
<feature type="disulfide bond" description="Redox-active" evidence="6">
    <location>
        <begin position="242"/>
        <end position="244"/>
    </location>
</feature>
<organism evidence="7 8">
    <name type="scientific">Candidatus Cetobacterium colombiensis</name>
    <dbReference type="NCBI Taxonomy" id="3073100"/>
    <lineage>
        <taxon>Bacteria</taxon>
        <taxon>Fusobacteriati</taxon>
        <taxon>Fusobacteriota</taxon>
        <taxon>Fusobacteriia</taxon>
        <taxon>Fusobacteriales</taxon>
        <taxon>Fusobacteriaceae</taxon>
        <taxon>Cetobacterium</taxon>
    </lineage>
</organism>
<evidence type="ECO:0000256" key="1">
    <source>
        <dbReference type="ARBA" id="ARBA00022490"/>
    </source>
</evidence>
<comment type="PTM">
    <text evidence="6">Under oxidizing conditions two disulfide bonds are formed involving the reactive cysteines. Under reducing conditions zinc is bound to the reactive cysteines and the protein is inactive.</text>
</comment>
<proteinExistence type="inferred from homology"/>
<protein>
    <recommendedName>
        <fullName evidence="6">33 kDa chaperonin</fullName>
    </recommendedName>
    <alternativeName>
        <fullName evidence="6">Heat shock protein 33 homolog</fullName>
        <shortName evidence="6">HSP33</shortName>
    </alternativeName>
</protein>
<evidence type="ECO:0000256" key="3">
    <source>
        <dbReference type="ARBA" id="ARBA00023157"/>
    </source>
</evidence>
<reference evidence="8" key="1">
    <citation type="submission" date="2023-07" db="EMBL/GenBank/DDBJ databases">
        <authorList>
            <person name="Colorado M.A."/>
            <person name="Villamil L.M."/>
            <person name="Melo J.F."/>
            <person name="Rodriguez J.A."/>
            <person name="Ruiz R.Y."/>
        </authorList>
    </citation>
    <scope>NUCLEOTIDE SEQUENCE [LARGE SCALE GENOMIC DNA]</scope>
    <source>
        <strain evidence="8">C33</strain>
    </source>
</reference>
<comment type="subcellular location">
    <subcellularLocation>
        <location evidence="6">Cytoplasm</location>
    </subcellularLocation>
</comment>
<comment type="caution">
    <text evidence="7">The sequence shown here is derived from an EMBL/GenBank/DDBJ whole genome shotgun (WGS) entry which is preliminary data.</text>
</comment>
<dbReference type="InterPro" id="IPR016154">
    <property type="entry name" value="Heat_shock_Hsp33_C"/>
</dbReference>
<dbReference type="InterPro" id="IPR016153">
    <property type="entry name" value="Heat_shock_Hsp33_N"/>
</dbReference>
<evidence type="ECO:0000256" key="5">
    <source>
        <dbReference type="ARBA" id="ARBA00023284"/>
    </source>
</evidence>
<gene>
    <name evidence="6 7" type="primary">hslO</name>
    <name evidence="7" type="ORF">RFV38_04880</name>
</gene>
<dbReference type="CDD" id="cd00498">
    <property type="entry name" value="Hsp33"/>
    <property type="match status" value="1"/>
</dbReference>
<dbReference type="PANTHER" id="PTHR30111:SF1">
    <property type="entry name" value="33 KDA CHAPERONIN"/>
    <property type="match status" value="1"/>
</dbReference>
<evidence type="ECO:0000256" key="4">
    <source>
        <dbReference type="ARBA" id="ARBA00023186"/>
    </source>
</evidence>
<evidence type="ECO:0000313" key="7">
    <source>
        <dbReference type="EMBL" id="MDX8335832.1"/>
    </source>
</evidence>
<keyword evidence="4 6" id="KW-0143">Chaperone</keyword>
<feature type="disulfide bond" description="Redox-active" evidence="6">
    <location>
        <begin position="275"/>
        <end position="278"/>
    </location>
</feature>
<keyword evidence="2 6" id="KW-0862">Zinc</keyword>
<dbReference type="Gene3D" id="3.55.30.10">
    <property type="entry name" value="Hsp33 domain"/>
    <property type="match status" value="1"/>
</dbReference>
<dbReference type="Pfam" id="PF01430">
    <property type="entry name" value="HSP33"/>
    <property type="match status" value="1"/>
</dbReference>
<dbReference type="InterPro" id="IPR000397">
    <property type="entry name" value="Heat_shock_Hsp33"/>
</dbReference>